<gene>
    <name evidence="3" type="ORF">L1994_09730</name>
</gene>
<dbReference type="RefSeq" id="WP_278099250.1">
    <property type="nucleotide sequence ID" value="NZ_CP091092.1"/>
</dbReference>
<dbReference type="AlphaFoldDB" id="A0AAF0JL98"/>
<reference evidence="3" key="1">
    <citation type="submission" date="2022-01" db="EMBL/GenBank/DDBJ databases">
        <title>Complete genome of Methanomicrobium antiquum DSM 21220.</title>
        <authorList>
            <person name="Chen S.-C."/>
            <person name="You Y.-T."/>
            <person name="Zhou Y.-Z."/>
            <person name="Lai M.-C."/>
        </authorList>
    </citation>
    <scope>NUCLEOTIDE SEQUENCE</scope>
    <source>
        <strain evidence="3">DSM 21220</strain>
    </source>
</reference>
<organism evidence="3 4">
    <name type="scientific">Methanomicrobium antiquum</name>
    <dbReference type="NCBI Taxonomy" id="487686"/>
    <lineage>
        <taxon>Archaea</taxon>
        <taxon>Methanobacteriati</taxon>
        <taxon>Methanobacteriota</taxon>
        <taxon>Stenosarchaea group</taxon>
        <taxon>Methanomicrobia</taxon>
        <taxon>Methanomicrobiales</taxon>
        <taxon>Methanomicrobiaceae</taxon>
        <taxon>Methanomicrobium</taxon>
    </lineage>
</organism>
<dbReference type="PROSITE" id="PS50943">
    <property type="entry name" value="HTH_CROC1"/>
    <property type="match status" value="1"/>
</dbReference>
<accession>A0AAF0JL98</accession>
<dbReference type="KEGG" id="manq:L1994_09730"/>
<dbReference type="InterPro" id="IPR052345">
    <property type="entry name" value="Rad_response_metalloprotease"/>
</dbReference>
<dbReference type="InterPro" id="IPR010359">
    <property type="entry name" value="IrrE_HExxH"/>
</dbReference>
<dbReference type="InterPro" id="IPR001387">
    <property type="entry name" value="Cro/C1-type_HTH"/>
</dbReference>
<dbReference type="Proteomes" id="UP001218895">
    <property type="component" value="Chromosome"/>
</dbReference>
<evidence type="ECO:0000313" key="3">
    <source>
        <dbReference type="EMBL" id="WFN36414.1"/>
    </source>
</evidence>
<evidence type="ECO:0000313" key="4">
    <source>
        <dbReference type="Proteomes" id="UP001218895"/>
    </source>
</evidence>
<proteinExistence type="inferred from homology"/>
<dbReference type="PANTHER" id="PTHR43236">
    <property type="entry name" value="ANTITOXIN HIGA1"/>
    <property type="match status" value="1"/>
</dbReference>
<feature type="domain" description="HTH cro/C1-type" evidence="2">
    <location>
        <begin position="8"/>
        <end position="62"/>
    </location>
</feature>
<evidence type="ECO:0000259" key="2">
    <source>
        <dbReference type="PROSITE" id="PS50943"/>
    </source>
</evidence>
<dbReference type="Gene3D" id="1.10.260.40">
    <property type="entry name" value="lambda repressor-like DNA-binding domains"/>
    <property type="match status" value="1"/>
</dbReference>
<dbReference type="PANTHER" id="PTHR43236:SF1">
    <property type="entry name" value="BLL7220 PROTEIN"/>
    <property type="match status" value="1"/>
</dbReference>
<name>A0AAF0JL98_9EURY</name>
<protein>
    <submittedName>
        <fullName evidence="3">XRE family transcriptional regulator</fullName>
    </submittedName>
</protein>
<evidence type="ECO:0000256" key="1">
    <source>
        <dbReference type="ARBA" id="ARBA00007227"/>
    </source>
</evidence>
<comment type="similarity">
    <text evidence="1">Belongs to the short-chain fatty acyl-CoA assimilation regulator (ScfR) family.</text>
</comment>
<dbReference type="GO" id="GO:0003677">
    <property type="term" value="F:DNA binding"/>
    <property type="evidence" value="ECO:0007669"/>
    <property type="project" value="InterPro"/>
</dbReference>
<dbReference type="Pfam" id="PF01381">
    <property type="entry name" value="HTH_3"/>
    <property type="match status" value="1"/>
</dbReference>
<dbReference type="InterPro" id="IPR010982">
    <property type="entry name" value="Lambda_DNA-bd_dom_sf"/>
</dbReference>
<dbReference type="EMBL" id="CP091092">
    <property type="protein sequence ID" value="WFN36414.1"/>
    <property type="molecule type" value="Genomic_DNA"/>
</dbReference>
<dbReference type="SMART" id="SM00530">
    <property type="entry name" value="HTH_XRE"/>
    <property type="match status" value="1"/>
</dbReference>
<dbReference type="SUPFAM" id="SSF47413">
    <property type="entry name" value="lambda repressor-like DNA-binding domains"/>
    <property type="match status" value="1"/>
</dbReference>
<dbReference type="Pfam" id="PF06114">
    <property type="entry name" value="Peptidase_M78"/>
    <property type="match status" value="1"/>
</dbReference>
<dbReference type="GeneID" id="79950678"/>
<keyword evidence="4" id="KW-1185">Reference proteome</keyword>
<dbReference type="Gene3D" id="1.10.10.2910">
    <property type="match status" value="1"/>
</dbReference>
<sequence>MNQIGERILAARKGAGLSLRALADIAGISHTAISKYEKGEITPDSDMLIKIANATGKSMDFFFRDITIGSLKPNYRCKKSLGKKTETKIHAKTLDWLERYLEIEHISDEKIAVILPDRKDCHVDSLNDIEKVALRVRMQWNLGLDPIDNLIDSFEMHGIKVGIIDVDTKFDALTFHYDDTPVIAVAKNIPGDRQRFNLAHELGHIILDINPGLDAEKAANRFAGAFLIPEEMMKYELLEKRRTIDINELYRIKHKYGISMKALIHRAADLEIITDNIAERLYRLFSKNGWNKKEPGKGFPNERPIHMELLILRAHAEEKITRSRAVELFGEPLTNILNEYNEPEMING</sequence>
<dbReference type="CDD" id="cd00093">
    <property type="entry name" value="HTH_XRE"/>
    <property type="match status" value="1"/>
</dbReference>